<evidence type="ECO:0000313" key="9">
    <source>
        <dbReference type="Proteomes" id="UP000430120"/>
    </source>
</evidence>
<proteinExistence type="inferred from homology"/>
<dbReference type="PANTHER" id="PTHR30429:SF0">
    <property type="entry name" value="METHIONINE-BINDING LIPOPROTEIN METQ"/>
    <property type="match status" value="1"/>
</dbReference>
<comment type="similarity">
    <text evidence="6">Belongs to the nlpA lipoprotein family.</text>
</comment>
<keyword evidence="9" id="KW-1185">Reference proteome</keyword>
<evidence type="ECO:0000256" key="5">
    <source>
        <dbReference type="ARBA" id="ARBA00023288"/>
    </source>
</evidence>
<dbReference type="CDD" id="cd13597">
    <property type="entry name" value="PBP2_lipoprotein_Tp32"/>
    <property type="match status" value="1"/>
</dbReference>
<evidence type="ECO:0000256" key="2">
    <source>
        <dbReference type="ARBA" id="ARBA00022729"/>
    </source>
</evidence>
<comment type="subcellular location">
    <subcellularLocation>
        <location evidence="1">Membrane</location>
        <topology evidence="1">Lipid-anchor</topology>
    </subcellularLocation>
</comment>
<accession>A0A643FEG9</accession>
<organism evidence="8 9">
    <name type="scientific">Ideonella dechloratans</name>
    <dbReference type="NCBI Taxonomy" id="36863"/>
    <lineage>
        <taxon>Bacteria</taxon>
        <taxon>Pseudomonadati</taxon>
        <taxon>Pseudomonadota</taxon>
        <taxon>Betaproteobacteria</taxon>
        <taxon>Burkholderiales</taxon>
        <taxon>Sphaerotilaceae</taxon>
        <taxon>Ideonella</taxon>
    </lineage>
</organism>
<evidence type="ECO:0000256" key="3">
    <source>
        <dbReference type="ARBA" id="ARBA00023136"/>
    </source>
</evidence>
<keyword evidence="4" id="KW-0564">Palmitate</keyword>
<dbReference type="OrthoDB" id="9812878at2"/>
<evidence type="ECO:0000313" key="8">
    <source>
        <dbReference type="EMBL" id="KAB0583807.1"/>
    </source>
</evidence>
<reference evidence="8 9" key="1">
    <citation type="submission" date="2019-09" db="EMBL/GenBank/DDBJ databases">
        <title>Draft genome sequences of 48 bacterial type strains from the CCUG.</title>
        <authorList>
            <person name="Tunovic T."/>
            <person name="Pineiro-Iglesias B."/>
            <person name="Unosson C."/>
            <person name="Inganas E."/>
            <person name="Ohlen M."/>
            <person name="Cardew S."/>
            <person name="Jensie-Markopoulos S."/>
            <person name="Salva-Serra F."/>
            <person name="Jaen-Luchoro D."/>
            <person name="Karlsson R."/>
            <person name="Svensson-Stadler L."/>
            <person name="Chun J."/>
            <person name="Moore E."/>
        </authorList>
    </citation>
    <scope>NUCLEOTIDE SEQUENCE [LARGE SCALE GENOMIC DNA]</scope>
    <source>
        <strain evidence="8 9">CCUG 30977</strain>
    </source>
</reference>
<dbReference type="EMBL" id="VZPB01000010">
    <property type="protein sequence ID" value="KAB0583807.1"/>
    <property type="molecule type" value="Genomic_DNA"/>
</dbReference>
<sequence length="267" mass="29150">MSAFTRRTLISALATALLPLATATAWAQNVKLTVAASPVPHAEILEQLKPRLAQQGVDLEIKVFNDYVQPNVQVEEKHLDANYFQHVPYLETFNKSRGTHLVVVGQPVHIEPFAGYSVKHKKLADLPDGATVALPNDPTNGGRALLLLAANGLITLKDPANILATPKDVVGNPKHLKFRELEAATLPRVLPQVDLALINTNYALEAKLSPRKDALFIEKTSPYANVLVARPDNQNSVALKKLDAALHSAETRQFIEQKYQGAVVPAF</sequence>
<keyword evidence="5 6" id="KW-0449">Lipoprotein</keyword>
<dbReference type="GO" id="GO:0016020">
    <property type="term" value="C:membrane"/>
    <property type="evidence" value="ECO:0007669"/>
    <property type="project" value="UniProtKB-SubCell"/>
</dbReference>
<dbReference type="AlphaFoldDB" id="A0A643FEG9"/>
<dbReference type="InterPro" id="IPR004872">
    <property type="entry name" value="Lipoprotein_NlpA"/>
</dbReference>
<dbReference type="InterPro" id="IPR006311">
    <property type="entry name" value="TAT_signal"/>
</dbReference>
<comment type="caution">
    <text evidence="8">The sequence shown here is derived from an EMBL/GenBank/DDBJ whole genome shotgun (WGS) entry which is preliminary data.</text>
</comment>
<keyword evidence="3" id="KW-0472">Membrane</keyword>
<name>A0A643FEG9_IDEDE</name>
<evidence type="ECO:0000256" key="7">
    <source>
        <dbReference type="SAM" id="SignalP"/>
    </source>
</evidence>
<keyword evidence="2 7" id="KW-0732">Signal</keyword>
<dbReference type="Gene3D" id="3.40.190.10">
    <property type="entry name" value="Periplasmic binding protein-like II"/>
    <property type="match status" value="2"/>
</dbReference>
<dbReference type="Pfam" id="PF03180">
    <property type="entry name" value="Lipoprotein_9"/>
    <property type="match status" value="1"/>
</dbReference>
<dbReference type="PROSITE" id="PS51318">
    <property type="entry name" value="TAT"/>
    <property type="match status" value="1"/>
</dbReference>
<evidence type="ECO:0000256" key="1">
    <source>
        <dbReference type="ARBA" id="ARBA00004635"/>
    </source>
</evidence>
<evidence type="ECO:0000256" key="6">
    <source>
        <dbReference type="PIRNR" id="PIRNR002854"/>
    </source>
</evidence>
<gene>
    <name evidence="8" type="ORF">F7Q92_05960</name>
</gene>
<dbReference type="SUPFAM" id="SSF53850">
    <property type="entry name" value="Periplasmic binding protein-like II"/>
    <property type="match status" value="1"/>
</dbReference>
<feature type="chain" id="PRO_5025067339" description="Lipoprotein" evidence="7">
    <location>
        <begin position="28"/>
        <end position="267"/>
    </location>
</feature>
<dbReference type="Proteomes" id="UP000430120">
    <property type="component" value="Unassembled WGS sequence"/>
</dbReference>
<evidence type="ECO:0000256" key="4">
    <source>
        <dbReference type="ARBA" id="ARBA00023139"/>
    </source>
</evidence>
<protein>
    <recommendedName>
        <fullName evidence="6">Lipoprotein</fullName>
    </recommendedName>
</protein>
<dbReference type="PIRSF" id="PIRSF002854">
    <property type="entry name" value="MetQ"/>
    <property type="match status" value="1"/>
</dbReference>
<dbReference type="RefSeq" id="WP_151123273.1">
    <property type="nucleotide sequence ID" value="NZ_CP088082.1"/>
</dbReference>
<feature type="signal peptide" evidence="7">
    <location>
        <begin position="1"/>
        <end position="27"/>
    </location>
</feature>
<dbReference type="PANTHER" id="PTHR30429">
    <property type="entry name" value="D-METHIONINE-BINDING LIPOPROTEIN METQ"/>
    <property type="match status" value="1"/>
</dbReference>